<name>A0A918K252_9ACTN</name>
<dbReference type="SUPFAM" id="SSF46955">
    <property type="entry name" value="Putative DNA-binding domain"/>
    <property type="match status" value="1"/>
</dbReference>
<evidence type="ECO:0008006" key="4">
    <source>
        <dbReference type="Google" id="ProtNLM"/>
    </source>
</evidence>
<organism evidence="2 3">
    <name type="scientific">Streptomyces fructofermentans</name>
    <dbReference type="NCBI Taxonomy" id="152141"/>
    <lineage>
        <taxon>Bacteria</taxon>
        <taxon>Bacillati</taxon>
        <taxon>Actinomycetota</taxon>
        <taxon>Actinomycetes</taxon>
        <taxon>Kitasatosporales</taxon>
        <taxon>Streptomycetaceae</taxon>
        <taxon>Streptomyces</taxon>
    </lineage>
</organism>
<comment type="caution">
    <text evidence="2">The sequence shown here is derived from an EMBL/GenBank/DDBJ whole genome shotgun (WGS) entry which is preliminary data.</text>
</comment>
<sequence length="106" mass="11833">MPPEPIAASTNRQPRKQQEGAPPSVARRTVSVQDDNRSSLLADAWYSTSDLAARLHVDASTLRRWRTARPPQGPPFVSISERVVLYSALDVAEWLRSRRTVPGREA</sequence>
<evidence type="ECO:0000313" key="2">
    <source>
        <dbReference type="EMBL" id="GGX43206.1"/>
    </source>
</evidence>
<gene>
    <name evidence="2" type="ORF">GCM10010515_07530</name>
</gene>
<dbReference type="InterPro" id="IPR009061">
    <property type="entry name" value="DNA-bd_dom_put_sf"/>
</dbReference>
<keyword evidence="3" id="KW-1185">Reference proteome</keyword>
<accession>A0A918K252</accession>
<feature type="region of interest" description="Disordered" evidence="1">
    <location>
        <begin position="1"/>
        <end position="32"/>
    </location>
</feature>
<dbReference type="Proteomes" id="UP000645555">
    <property type="component" value="Unassembled WGS sequence"/>
</dbReference>
<reference evidence="2" key="1">
    <citation type="journal article" date="2014" name="Int. J. Syst. Evol. Microbiol.">
        <title>Complete genome sequence of Corynebacterium casei LMG S-19264T (=DSM 44701T), isolated from a smear-ripened cheese.</title>
        <authorList>
            <consortium name="US DOE Joint Genome Institute (JGI-PGF)"/>
            <person name="Walter F."/>
            <person name="Albersmeier A."/>
            <person name="Kalinowski J."/>
            <person name="Ruckert C."/>
        </authorList>
    </citation>
    <scope>NUCLEOTIDE SEQUENCE</scope>
    <source>
        <strain evidence="2">JCM 4956</strain>
    </source>
</reference>
<dbReference type="EMBL" id="BMWD01000002">
    <property type="protein sequence ID" value="GGX43206.1"/>
    <property type="molecule type" value="Genomic_DNA"/>
</dbReference>
<evidence type="ECO:0000256" key="1">
    <source>
        <dbReference type="SAM" id="MobiDB-lite"/>
    </source>
</evidence>
<proteinExistence type="predicted"/>
<protein>
    <recommendedName>
        <fullName evidence="4">Helix-turn-helix domain-containing protein</fullName>
    </recommendedName>
</protein>
<dbReference type="AlphaFoldDB" id="A0A918K252"/>
<reference evidence="2" key="2">
    <citation type="submission" date="2020-09" db="EMBL/GenBank/DDBJ databases">
        <authorList>
            <person name="Sun Q."/>
            <person name="Ohkuma M."/>
        </authorList>
    </citation>
    <scope>NUCLEOTIDE SEQUENCE</scope>
    <source>
        <strain evidence="2">JCM 4956</strain>
    </source>
</reference>
<evidence type="ECO:0000313" key="3">
    <source>
        <dbReference type="Proteomes" id="UP000645555"/>
    </source>
</evidence>